<dbReference type="InterPro" id="IPR010982">
    <property type="entry name" value="Lambda_DNA-bd_dom_sf"/>
</dbReference>
<dbReference type="Proteomes" id="UP001489509">
    <property type="component" value="Unassembled WGS sequence"/>
</dbReference>
<reference evidence="3 4" key="1">
    <citation type="submission" date="2024-03" db="EMBL/GenBank/DDBJ databases">
        <title>Human intestinal bacterial collection.</title>
        <authorList>
            <person name="Pauvert C."/>
            <person name="Hitch T.C.A."/>
            <person name="Clavel T."/>
        </authorList>
    </citation>
    <scope>NUCLEOTIDE SEQUENCE [LARGE SCALE GENOMIC DNA]</scope>
    <source>
        <strain evidence="3 4">CLA-JM-H44</strain>
    </source>
</reference>
<proteinExistence type="predicted"/>
<gene>
    <name evidence="3" type="ORF">WMO26_05305</name>
</gene>
<dbReference type="Gene3D" id="1.10.260.40">
    <property type="entry name" value="lambda repressor-like DNA-binding domains"/>
    <property type="match status" value="1"/>
</dbReference>
<sequence>MIGERLQELRKDHGMSQLELAQKLHVSFHTVSSYERDRSMPNDEIKLKIAKLFDVSLDFLLGLIDVPLSYNREPNCLPLPRDFSEQEVEQVRNYVEFLTFQREKGHEKA</sequence>
<keyword evidence="1" id="KW-0238">DNA-binding</keyword>
<dbReference type="CDD" id="cd00093">
    <property type="entry name" value="HTH_XRE"/>
    <property type="match status" value="1"/>
</dbReference>
<dbReference type="RefSeq" id="WP_349218677.1">
    <property type="nucleotide sequence ID" value="NZ_JBBMFD010000006.1"/>
</dbReference>
<evidence type="ECO:0000313" key="4">
    <source>
        <dbReference type="Proteomes" id="UP001489509"/>
    </source>
</evidence>
<dbReference type="InterPro" id="IPR001387">
    <property type="entry name" value="Cro/C1-type_HTH"/>
</dbReference>
<evidence type="ECO:0000259" key="2">
    <source>
        <dbReference type="PROSITE" id="PS50943"/>
    </source>
</evidence>
<dbReference type="SUPFAM" id="SSF47413">
    <property type="entry name" value="lambda repressor-like DNA-binding domains"/>
    <property type="match status" value="1"/>
</dbReference>
<protein>
    <submittedName>
        <fullName evidence="3">Helix-turn-helix transcriptional regulator</fullName>
    </submittedName>
</protein>
<dbReference type="Pfam" id="PF01381">
    <property type="entry name" value="HTH_3"/>
    <property type="match status" value="1"/>
</dbReference>
<dbReference type="EMBL" id="JBBMFD010000006">
    <property type="protein sequence ID" value="MEQ2440241.1"/>
    <property type="molecule type" value="Genomic_DNA"/>
</dbReference>
<keyword evidence="4" id="KW-1185">Reference proteome</keyword>
<dbReference type="PANTHER" id="PTHR46558:SF11">
    <property type="entry name" value="HTH-TYPE TRANSCRIPTIONAL REGULATOR XRE"/>
    <property type="match status" value="1"/>
</dbReference>
<dbReference type="PANTHER" id="PTHR46558">
    <property type="entry name" value="TRACRIPTIONAL REGULATORY PROTEIN-RELATED-RELATED"/>
    <property type="match status" value="1"/>
</dbReference>
<dbReference type="PROSITE" id="PS50943">
    <property type="entry name" value="HTH_CROC1"/>
    <property type="match status" value="1"/>
</dbReference>
<organism evidence="3 4">
    <name type="scientific">Solibaculum intestinale</name>
    <dbReference type="NCBI Taxonomy" id="3133165"/>
    <lineage>
        <taxon>Bacteria</taxon>
        <taxon>Bacillati</taxon>
        <taxon>Bacillota</taxon>
        <taxon>Clostridia</taxon>
        <taxon>Eubacteriales</taxon>
        <taxon>Oscillospiraceae</taxon>
        <taxon>Solibaculum</taxon>
    </lineage>
</organism>
<name>A0ABV1DYV5_9FIRM</name>
<dbReference type="SMART" id="SM00530">
    <property type="entry name" value="HTH_XRE"/>
    <property type="match status" value="1"/>
</dbReference>
<evidence type="ECO:0000313" key="3">
    <source>
        <dbReference type="EMBL" id="MEQ2440241.1"/>
    </source>
</evidence>
<accession>A0ABV1DYV5</accession>
<evidence type="ECO:0000256" key="1">
    <source>
        <dbReference type="ARBA" id="ARBA00023125"/>
    </source>
</evidence>
<comment type="caution">
    <text evidence="3">The sequence shown here is derived from an EMBL/GenBank/DDBJ whole genome shotgun (WGS) entry which is preliminary data.</text>
</comment>
<feature type="domain" description="HTH cro/C1-type" evidence="2">
    <location>
        <begin position="6"/>
        <end position="60"/>
    </location>
</feature>